<keyword evidence="1" id="KW-1133">Transmembrane helix</keyword>
<comment type="caution">
    <text evidence="3">The sequence shown here is derived from an EMBL/GenBank/DDBJ whole genome shotgun (WGS) entry which is preliminary data.</text>
</comment>
<gene>
    <name evidence="3" type="ORF">A3C93_01665</name>
</gene>
<reference evidence="3 4" key="1">
    <citation type="journal article" date="2016" name="Nat. Commun.">
        <title>Thousands of microbial genomes shed light on interconnected biogeochemical processes in an aquifer system.</title>
        <authorList>
            <person name="Anantharaman K."/>
            <person name="Brown C.T."/>
            <person name="Hug L.A."/>
            <person name="Sharon I."/>
            <person name="Castelle C.J."/>
            <person name="Probst A.J."/>
            <person name="Thomas B.C."/>
            <person name="Singh A."/>
            <person name="Wilkins M.J."/>
            <person name="Karaoz U."/>
            <person name="Brodie E.L."/>
            <person name="Williams K.H."/>
            <person name="Hubbard S.S."/>
            <person name="Banfield J.F."/>
        </authorList>
    </citation>
    <scope>NUCLEOTIDE SEQUENCE [LARGE SCALE GENOMIC DNA]</scope>
</reference>
<feature type="signal peptide" evidence="2">
    <location>
        <begin position="1"/>
        <end position="27"/>
    </location>
</feature>
<feature type="chain" id="PRO_5009582541" description="DUF4234 domain-containing protein" evidence="2">
    <location>
        <begin position="28"/>
        <end position="208"/>
    </location>
</feature>
<evidence type="ECO:0000256" key="2">
    <source>
        <dbReference type="SAM" id="SignalP"/>
    </source>
</evidence>
<dbReference type="STRING" id="1798664.A3C93_01665"/>
<sequence length="208" mass="23536">MKVFSALLFSLALSLGAVSLFSAPARAQSESNNAVSKEDQEEMRRQLQTLADAFEVKKPEAKAEQKKEQPKKTVADVADRALSMVENVTAQLSNTLSKVAPEVWRIMIRQQYAKAAMATIVPLGTLFAIFIVVAYIRKYWRPDNGDTFSDDDEKWGYIWVTRIIPGVLLLLNGLWLFNRMSDAIAYLINPEYYAIQDLLRMLLTRTAQ</sequence>
<evidence type="ECO:0000313" key="4">
    <source>
        <dbReference type="Proteomes" id="UP000178636"/>
    </source>
</evidence>
<dbReference type="AlphaFoldDB" id="A0A1G2DDY2"/>
<organism evidence="3 4">
    <name type="scientific">Candidatus Lloydbacteria bacterium RIFCSPHIGHO2_02_FULL_54_17</name>
    <dbReference type="NCBI Taxonomy" id="1798664"/>
    <lineage>
        <taxon>Bacteria</taxon>
        <taxon>Candidatus Lloydiibacteriota</taxon>
    </lineage>
</organism>
<keyword evidence="1" id="KW-0812">Transmembrane</keyword>
<evidence type="ECO:0000256" key="1">
    <source>
        <dbReference type="SAM" id="Phobius"/>
    </source>
</evidence>
<keyword evidence="1" id="KW-0472">Membrane</keyword>
<protein>
    <recommendedName>
        <fullName evidence="5">DUF4234 domain-containing protein</fullName>
    </recommendedName>
</protein>
<feature type="transmembrane region" description="Helical" evidence="1">
    <location>
        <begin position="115"/>
        <end position="136"/>
    </location>
</feature>
<dbReference type="Proteomes" id="UP000178636">
    <property type="component" value="Unassembled WGS sequence"/>
</dbReference>
<dbReference type="EMBL" id="MHLO01000040">
    <property type="protein sequence ID" value="OGZ11060.1"/>
    <property type="molecule type" value="Genomic_DNA"/>
</dbReference>
<evidence type="ECO:0000313" key="3">
    <source>
        <dbReference type="EMBL" id="OGZ11060.1"/>
    </source>
</evidence>
<keyword evidence="2" id="KW-0732">Signal</keyword>
<evidence type="ECO:0008006" key="5">
    <source>
        <dbReference type="Google" id="ProtNLM"/>
    </source>
</evidence>
<feature type="transmembrane region" description="Helical" evidence="1">
    <location>
        <begin position="157"/>
        <end position="177"/>
    </location>
</feature>
<accession>A0A1G2DDY2</accession>
<proteinExistence type="predicted"/>
<name>A0A1G2DDY2_9BACT</name>